<dbReference type="AlphaFoldDB" id="A0AAV3ZC58"/>
<dbReference type="Proteomes" id="UP000735302">
    <property type="component" value="Unassembled WGS sequence"/>
</dbReference>
<evidence type="ECO:0000313" key="3">
    <source>
        <dbReference type="EMBL" id="GFN93169.1"/>
    </source>
</evidence>
<keyword evidence="4" id="KW-1185">Reference proteome</keyword>
<accession>A0AAV3ZC58</accession>
<keyword evidence="2" id="KW-0472">Membrane</keyword>
<evidence type="ECO:0000256" key="1">
    <source>
        <dbReference type="SAM" id="MobiDB-lite"/>
    </source>
</evidence>
<evidence type="ECO:0000313" key="4">
    <source>
        <dbReference type="Proteomes" id="UP000735302"/>
    </source>
</evidence>
<proteinExistence type="predicted"/>
<dbReference type="EMBL" id="BLXT01002312">
    <property type="protein sequence ID" value="GFN93169.1"/>
    <property type="molecule type" value="Genomic_DNA"/>
</dbReference>
<feature type="region of interest" description="Disordered" evidence="1">
    <location>
        <begin position="223"/>
        <end position="246"/>
    </location>
</feature>
<organism evidence="3 4">
    <name type="scientific">Plakobranchus ocellatus</name>
    <dbReference type="NCBI Taxonomy" id="259542"/>
    <lineage>
        <taxon>Eukaryota</taxon>
        <taxon>Metazoa</taxon>
        <taxon>Spiralia</taxon>
        <taxon>Lophotrochozoa</taxon>
        <taxon>Mollusca</taxon>
        <taxon>Gastropoda</taxon>
        <taxon>Heterobranchia</taxon>
        <taxon>Euthyneura</taxon>
        <taxon>Panpulmonata</taxon>
        <taxon>Sacoglossa</taxon>
        <taxon>Placobranchoidea</taxon>
        <taxon>Plakobranchidae</taxon>
        <taxon>Plakobranchus</taxon>
    </lineage>
</organism>
<protein>
    <submittedName>
        <fullName evidence="3">Uncharacterized protein</fullName>
    </submittedName>
</protein>
<keyword evidence="2" id="KW-0812">Transmembrane</keyword>
<comment type="caution">
    <text evidence="3">The sequence shown here is derived from an EMBL/GenBank/DDBJ whole genome shotgun (WGS) entry which is preliminary data.</text>
</comment>
<name>A0AAV3ZC58_9GAST</name>
<feature type="transmembrane region" description="Helical" evidence="2">
    <location>
        <begin position="6"/>
        <end position="31"/>
    </location>
</feature>
<sequence>MDTSPYRLYLAVAGGVAALIVLVLSILYCHLLRSRRKGGKHGSKSARNTMGTRDADGNLYVDPYHVGERLYGSSSPHFGRSDITYAKPVVYSTYLNPTFYEDAYERWRRQEQLVSEKLYDSPWLKPRGLQKQMETQGFRWSQNSLKTIGESRFKKLPRAQLSIDHASIRSNASIGSSSRPRDPLRSQSTSIASCEIGMLRLYPSMAAHDIRASQPCHMTSHDDVLTEDSESLSGEDMKSTDGLTNL</sequence>
<keyword evidence="2" id="KW-1133">Transmembrane helix</keyword>
<gene>
    <name evidence="3" type="ORF">PoB_001967500</name>
</gene>
<evidence type="ECO:0000256" key="2">
    <source>
        <dbReference type="SAM" id="Phobius"/>
    </source>
</evidence>
<reference evidence="3 4" key="1">
    <citation type="journal article" date="2021" name="Elife">
        <title>Chloroplast acquisition without the gene transfer in kleptoplastic sea slugs, Plakobranchus ocellatus.</title>
        <authorList>
            <person name="Maeda T."/>
            <person name="Takahashi S."/>
            <person name="Yoshida T."/>
            <person name="Shimamura S."/>
            <person name="Takaki Y."/>
            <person name="Nagai Y."/>
            <person name="Toyoda A."/>
            <person name="Suzuki Y."/>
            <person name="Arimoto A."/>
            <person name="Ishii H."/>
            <person name="Satoh N."/>
            <person name="Nishiyama T."/>
            <person name="Hasebe M."/>
            <person name="Maruyama T."/>
            <person name="Minagawa J."/>
            <person name="Obokata J."/>
            <person name="Shigenobu S."/>
        </authorList>
    </citation>
    <scope>NUCLEOTIDE SEQUENCE [LARGE SCALE GENOMIC DNA]</scope>
</reference>